<dbReference type="EMBL" id="MU843093">
    <property type="protein sequence ID" value="KAK2021585.1"/>
    <property type="molecule type" value="Genomic_DNA"/>
</dbReference>
<dbReference type="SUPFAM" id="SSF89372">
    <property type="entry name" value="Fucose-specific lectin"/>
    <property type="match status" value="1"/>
</dbReference>
<comment type="similarity">
    <text evidence="1">Belongs to the fungal fucose-specific lectin family.</text>
</comment>
<feature type="transmembrane region" description="Helical" evidence="2">
    <location>
        <begin position="106"/>
        <end position="127"/>
    </location>
</feature>
<proteinExistence type="inferred from homology"/>
<keyword evidence="2" id="KW-1133">Transmembrane helix</keyword>
<dbReference type="InterPro" id="IPR012475">
    <property type="entry name" value="Fungal_lectin"/>
</dbReference>
<dbReference type="Pfam" id="PF07938">
    <property type="entry name" value="Fungal_lectin"/>
    <property type="match status" value="1"/>
</dbReference>
<evidence type="ECO:0000256" key="2">
    <source>
        <dbReference type="SAM" id="Phobius"/>
    </source>
</evidence>
<keyword evidence="4" id="KW-1185">Reference proteome</keyword>
<protein>
    <recommendedName>
        <fullName evidence="5">Fucose-specific lectin</fullName>
    </recommendedName>
</protein>
<dbReference type="Proteomes" id="UP001232148">
    <property type="component" value="Unassembled WGS sequence"/>
</dbReference>
<name>A0AAD9LX78_9PEZI</name>
<evidence type="ECO:0000313" key="3">
    <source>
        <dbReference type="EMBL" id="KAK2021585.1"/>
    </source>
</evidence>
<keyword evidence="2" id="KW-0472">Membrane</keyword>
<keyword evidence="2" id="KW-0812">Transmembrane</keyword>
<organism evidence="3 4">
    <name type="scientific">Colletotrichum zoysiae</name>
    <dbReference type="NCBI Taxonomy" id="1216348"/>
    <lineage>
        <taxon>Eukaryota</taxon>
        <taxon>Fungi</taxon>
        <taxon>Dikarya</taxon>
        <taxon>Ascomycota</taxon>
        <taxon>Pezizomycotina</taxon>
        <taxon>Sordariomycetes</taxon>
        <taxon>Hypocreomycetidae</taxon>
        <taxon>Glomerellales</taxon>
        <taxon>Glomerellaceae</taxon>
        <taxon>Colletotrichum</taxon>
        <taxon>Colletotrichum graminicola species complex</taxon>
    </lineage>
</organism>
<dbReference type="Gene3D" id="2.120.10.70">
    <property type="entry name" value="Fucose-specific lectin"/>
    <property type="match status" value="1"/>
</dbReference>
<comment type="caution">
    <text evidence="3">The sequence shown here is derived from an EMBL/GenBank/DDBJ whole genome shotgun (WGS) entry which is preliminary data.</text>
</comment>
<dbReference type="AlphaFoldDB" id="A0AAD9LX78"/>
<accession>A0AAD9LX78</accession>
<evidence type="ECO:0000256" key="1">
    <source>
        <dbReference type="ARBA" id="ARBA00009042"/>
    </source>
</evidence>
<evidence type="ECO:0000313" key="4">
    <source>
        <dbReference type="Proteomes" id="UP001232148"/>
    </source>
</evidence>
<evidence type="ECO:0008006" key="5">
    <source>
        <dbReference type="Google" id="ProtNLM"/>
    </source>
</evidence>
<sequence>MDSKTDYAMDKKDYSDLEVVMRQSMMPSDKCVIDSKYQEATSGGGGPSPISPAPAYVAPVSMASSPIVPPSRINTNTDDNASFFNPKTMTPQREENTILGLKRKTFILAAVGIGMLLILIVGLAVGLSMGKSGSSSDAAAGEVNSKNSIILESSSLAATNWTDNNNVGRAAVFYQDKFNGLNVMLFDSLSGSWTKRNVTASVMNTSSIPALDVKPGTPLACVTNRFQVSLYYLQSDNTISEIYSPNPVSGDWLPGSLNPTLNPQASNGSRLAAYWQVCPSCTDTLLLAYEGNGQVQLLNSTKNQWQVMPSINNKVVPGSGLSMNPFTDFNGNGPTGTDANALRVYQSINDNLLEIISGPLTDRRWEFGNFGNALTSKLPTNPAPEIASLSFGSTGWTESLTTYLTADGMLVSSYWNGTAWTVRPPTLDKTFGNATAIATTQAQRFYTIVNGAIHQYRVEASADPFTWYHVNQLNG</sequence>
<gene>
    <name evidence="3" type="ORF">LX32DRAFT_242395</name>
</gene>
<reference evidence="3" key="1">
    <citation type="submission" date="2021-06" db="EMBL/GenBank/DDBJ databases">
        <title>Comparative genomics, transcriptomics and evolutionary studies reveal genomic signatures of adaptation to plant cell wall in hemibiotrophic fungi.</title>
        <authorList>
            <consortium name="DOE Joint Genome Institute"/>
            <person name="Baroncelli R."/>
            <person name="Diaz J.F."/>
            <person name="Benocci T."/>
            <person name="Peng M."/>
            <person name="Battaglia E."/>
            <person name="Haridas S."/>
            <person name="Andreopoulos W."/>
            <person name="Labutti K."/>
            <person name="Pangilinan J."/>
            <person name="Floch G.L."/>
            <person name="Makela M.R."/>
            <person name="Henrissat B."/>
            <person name="Grigoriev I.V."/>
            <person name="Crouch J.A."/>
            <person name="De Vries R.P."/>
            <person name="Sukno S.A."/>
            <person name="Thon M.R."/>
        </authorList>
    </citation>
    <scope>NUCLEOTIDE SEQUENCE</scope>
    <source>
        <strain evidence="3">MAFF235873</strain>
    </source>
</reference>